<dbReference type="RefSeq" id="WP_310307958.1">
    <property type="nucleotide sequence ID" value="NZ_JAVDWE010000003.1"/>
</dbReference>
<evidence type="ECO:0000313" key="2">
    <source>
        <dbReference type="Proteomes" id="UP001265550"/>
    </source>
</evidence>
<comment type="caution">
    <text evidence="1">The sequence shown here is derived from an EMBL/GenBank/DDBJ whole genome shotgun (WGS) entry which is preliminary data.</text>
</comment>
<reference evidence="1 2" key="1">
    <citation type="submission" date="2023-07" db="EMBL/GenBank/DDBJ databases">
        <title>Sorghum-associated microbial communities from plants grown in Nebraska, USA.</title>
        <authorList>
            <person name="Schachtman D."/>
        </authorList>
    </citation>
    <scope>NUCLEOTIDE SEQUENCE [LARGE SCALE GENOMIC DNA]</scope>
    <source>
        <strain evidence="1 2">BE240</strain>
    </source>
</reference>
<protein>
    <recommendedName>
        <fullName evidence="3">DUF4810 domain-containing protein</fullName>
    </recommendedName>
</protein>
<evidence type="ECO:0008006" key="3">
    <source>
        <dbReference type="Google" id="ProtNLM"/>
    </source>
</evidence>
<accession>A0ABU1V8Y6</accession>
<gene>
    <name evidence="1" type="ORF">J2X09_001646</name>
</gene>
<dbReference type="PIRSF" id="PIRSF020555">
    <property type="entry name" value="UCP020555"/>
    <property type="match status" value="1"/>
</dbReference>
<organism evidence="1 2">
    <name type="scientific">Hydrogenophaga laconesensis</name>
    <dbReference type="NCBI Taxonomy" id="1805971"/>
    <lineage>
        <taxon>Bacteria</taxon>
        <taxon>Pseudomonadati</taxon>
        <taxon>Pseudomonadota</taxon>
        <taxon>Betaproteobacteria</taxon>
        <taxon>Burkholderiales</taxon>
        <taxon>Comamonadaceae</taxon>
        <taxon>Hydrogenophaga</taxon>
    </lineage>
</organism>
<dbReference type="Proteomes" id="UP001265550">
    <property type="component" value="Unassembled WGS sequence"/>
</dbReference>
<name>A0ABU1V8Y6_9BURK</name>
<dbReference type="InterPro" id="IPR014508">
    <property type="entry name" value="UCP020555_TPR-like"/>
</dbReference>
<dbReference type="Pfam" id="PF16068">
    <property type="entry name" value="DUF4810"/>
    <property type="match status" value="1"/>
</dbReference>
<sequence>MALALLGSTLLLGGCMATSKPLYQWDTYPAQVYGHFKGESADAQIAALELQLQKIQANGTAPPPGLHAHLGMLYSKVGRDDQMVEQLEQEKSLFPESAPFMNRLLAQLKK</sequence>
<dbReference type="EMBL" id="JAVDWE010000003">
    <property type="protein sequence ID" value="MDR7093914.1"/>
    <property type="molecule type" value="Genomic_DNA"/>
</dbReference>
<keyword evidence="2" id="KW-1185">Reference proteome</keyword>
<evidence type="ECO:0000313" key="1">
    <source>
        <dbReference type="EMBL" id="MDR7093914.1"/>
    </source>
</evidence>
<proteinExistence type="predicted"/>